<dbReference type="InterPro" id="IPR003497">
    <property type="entry name" value="BRO_N_domain"/>
</dbReference>
<evidence type="ECO:0000259" key="1">
    <source>
        <dbReference type="PROSITE" id="PS51750"/>
    </source>
</evidence>
<dbReference type="Pfam" id="PF10544">
    <property type="entry name" value="T5orf172"/>
    <property type="match status" value="1"/>
</dbReference>
<evidence type="ECO:0000313" key="2">
    <source>
        <dbReference type="EMBL" id="AEX62209.1"/>
    </source>
</evidence>
<accession>H2ECT6</accession>
<protein>
    <submittedName>
        <fullName evidence="2">Uncharacterized Bro-N domain-containing protein</fullName>
    </submittedName>
</protein>
<reference evidence="2" key="1">
    <citation type="submission" date="2011-10" db="EMBL/GenBank/DDBJ databases">
        <title>Provirophages and transpovirons: unique mobilome of giant viruses.</title>
        <authorList>
            <person name="Desnues C."/>
            <person name="LaScola B."/>
            <person name="Yutin N."/>
            <person name="Fournous G."/>
            <person name="Koonin E."/>
            <person name="Raoult D."/>
        </authorList>
    </citation>
    <scope>NUCLEOTIDE SEQUENCE</scope>
    <source>
        <strain evidence="2">Mv13-mv</strain>
    </source>
</reference>
<organism evidence="2">
    <name type="scientific">Moumouvirus sp. 'Monve'</name>
    <dbReference type="NCBI Taxonomy" id="1128131"/>
    <lineage>
        <taxon>Viruses</taxon>
        <taxon>Varidnaviria</taxon>
        <taxon>Bamfordvirae</taxon>
        <taxon>Nucleocytoviricota</taxon>
        <taxon>Megaviricetes</taxon>
        <taxon>Imitervirales</taxon>
        <taxon>Mimiviridae</taxon>
        <taxon>Megamimivirinae</taxon>
        <taxon>Moumouvirus</taxon>
    </lineage>
</organism>
<gene>
    <name evidence="2" type="ORF">mv_L4</name>
</gene>
<dbReference type="Pfam" id="PF02498">
    <property type="entry name" value="Bro-N"/>
    <property type="match status" value="1"/>
</dbReference>
<dbReference type="PROSITE" id="PS51750">
    <property type="entry name" value="BRO_N"/>
    <property type="match status" value="1"/>
</dbReference>
<proteinExistence type="predicted"/>
<dbReference type="InterPro" id="IPR018306">
    <property type="entry name" value="Phage_T5_Orf172_DNA-bd"/>
</dbReference>
<feature type="domain" description="Bro-N" evidence="1">
    <location>
        <begin position="91"/>
        <end position="213"/>
    </location>
</feature>
<name>H2ECT6_9VIRU</name>
<sequence length="444" mass="52658">MCQKLIEILKDNEVRISNKGNICLNDFVENIIESKNPDLYIKKLNYNIIAINNNKYIKPEDCIDLLKKTKFKKCKEIYTKIQFIEGDNSSIIDVENNIFQFEGKRFLSFFVTKEDGEWEVWIKGSEVAKFLLYVDDKQAIRDHVEEKNKLSFKQLIELFPMVFETIPKNIDKKTIFIKLSGFFNLIHCSQKPSAKRMRSWIDSEVMPSLIKYGIYTMQPKKINVQYFYDDNSISDFFNKNAIYIAYIGVYNGEHLFKFGLTKNIFNRDYNQHRKNFENFKVVYIGETDNCETVESLFKKELRVRYYERQFIIKNKLQTELFTVTVEFTHEYFIDLMKKLIKTHKLPAIKEADDKINALSNAIDIYKQSEEIKKLEYKYKTSENYKLKLQRDIQLAQIDSDTKIKLKSIDLEIEKEKSKQIAMSKGIKKSSNVCKKRNNSNVIRL</sequence>
<dbReference type="EMBL" id="JN885994">
    <property type="protein sequence ID" value="AEX62209.1"/>
    <property type="molecule type" value="Genomic_DNA"/>
</dbReference>
<dbReference type="SMART" id="SM01040">
    <property type="entry name" value="Bro-N"/>
    <property type="match status" value="1"/>
</dbReference>